<feature type="repeat" description="ANK" evidence="1">
    <location>
        <begin position="129"/>
        <end position="161"/>
    </location>
</feature>
<evidence type="ECO:0000256" key="1">
    <source>
        <dbReference type="PROSITE-ProRule" id="PRU00023"/>
    </source>
</evidence>
<organism evidence="2 3">
    <name type="scientific">Stentor coeruleus</name>
    <dbReference type="NCBI Taxonomy" id="5963"/>
    <lineage>
        <taxon>Eukaryota</taxon>
        <taxon>Sar</taxon>
        <taxon>Alveolata</taxon>
        <taxon>Ciliophora</taxon>
        <taxon>Postciliodesmatophora</taxon>
        <taxon>Heterotrichea</taxon>
        <taxon>Heterotrichida</taxon>
        <taxon>Stentoridae</taxon>
        <taxon>Stentor</taxon>
    </lineage>
</organism>
<dbReference type="PROSITE" id="PS50297">
    <property type="entry name" value="ANK_REP_REGION"/>
    <property type="match status" value="1"/>
</dbReference>
<gene>
    <name evidence="2" type="ORF">SteCoe_15505</name>
</gene>
<dbReference type="SMART" id="SM00248">
    <property type="entry name" value="ANK"/>
    <property type="match status" value="2"/>
</dbReference>
<dbReference type="PROSITE" id="PS50088">
    <property type="entry name" value="ANK_REPEAT"/>
    <property type="match status" value="1"/>
</dbReference>
<dbReference type="SUPFAM" id="SSF48403">
    <property type="entry name" value="Ankyrin repeat"/>
    <property type="match status" value="1"/>
</dbReference>
<keyword evidence="1" id="KW-0040">ANK repeat</keyword>
<dbReference type="OrthoDB" id="297539at2759"/>
<dbReference type="EMBL" id="MPUH01000300">
    <property type="protein sequence ID" value="OMJ83539.1"/>
    <property type="molecule type" value="Genomic_DNA"/>
</dbReference>
<dbReference type="InterPro" id="IPR002110">
    <property type="entry name" value="Ankyrin_rpt"/>
</dbReference>
<name>A0A1R2C3K0_9CILI</name>
<comment type="caution">
    <text evidence="2">The sequence shown here is derived from an EMBL/GenBank/DDBJ whole genome shotgun (WGS) entry which is preliminary data.</text>
</comment>
<dbReference type="Proteomes" id="UP000187209">
    <property type="component" value="Unassembled WGS sequence"/>
</dbReference>
<proteinExistence type="predicted"/>
<reference evidence="2 3" key="1">
    <citation type="submission" date="2016-11" db="EMBL/GenBank/DDBJ databases">
        <title>The macronuclear genome of Stentor coeruleus: a giant cell with tiny introns.</title>
        <authorList>
            <person name="Slabodnick M."/>
            <person name="Ruby J.G."/>
            <person name="Reiff S.B."/>
            <person name="Swart E.C."/>
            <person name="Gosai S."/>
            <person name="Prabakaran S."/>
            <person name="Witkowska E."/>
            <person name="Larue G.E."/>
            <person name="Fisher S."/>
            <person name="Freeman R.M."/>
            <person name="Gunawardena J."/>
            <person name="Chu W."/>
            <person name="Stover N.A."/>
            <person name="Gregory B.D."/>
            <person name="Nowacki M."/>
            <person name="Derisi J."/>
            <person name="Roy S.W."/>
            <person name="Marshall W.F."/>
            <person name="Sood P."/>
        </authorList>
    </citation>
    <scope>NUCLEOTIDE SEQUENCE [LARGE SCALE GENOMIC DNA]</scope>
    <source>
        <strain evidence="2">WM001</strain>
    </source>
</reference>
<accession>A0A1R2C3K0</accession>
<dbReference type="Gene3D" id="1.25.40.20">
    <property type="entry name" value="Ankyrin repeat-containing domain"/>
    <property type="match status" value="1"/>
</dbReference>
<dbReference type="Pfam" id="PF12796">
    <property type="entry name" value="Ank_2"/>
    <property type="match status" value="1"/>
</dbReference>
<evidence type="ECO:0000313" key="2">
    <source>
        <dbReference type="EMBL" id="OMJ83539.1"/>
    </source>
</evidence>
<dbReference type="AlphaFoldDB" id="A0A1R2C3K0"/>
<sequence length="228" mass="26452">MAEIQEETQILDSPTREVRFEAKKAWKLLKNVFKASFLLKNHDVQVVADIDQLVEEVRMSPGRSNIGRGKTITDEVIFDHRTTDKLFFHIQRSSTEDLIEIDQLIENDPRRYARNKTDPDSFINKPNINGIRPLYEACKNGYSNTVQLLLDHGANPHLLSYIDLKEPESCLEVACRWNHFIVIKCLMNHSRWSNKEIRDAMKKCCTSRVKEILKGNNSSTRRRCSCFG</sequence>
<keyword evidence="3" id="KW-1185">Reference proteome</keyword>
<protein>
    <submittedName>
        <fullName evidence="2">Uncharacterized protein</fullName>
    </submittedName>
</protein>
<evidence type="ECO:0000313" key="3">
    <source>
        <dbReference type="Proteomes" id="UP000187209"/>
    </source>
</evidence>
<dbReference type="InterPro" id="IPR036770">
    <property type="entry name" value="Ankyrin_rpt-contain_sf"/>
</dbReference>